<dbReference type="SUPFAM" id="SSF82771">
    <property type="entry name" value="GIY-YIG endonuclease"/>
    <property type="match status" value="1"/>
</dbReference>
<dbReference type="InterPro" id="IPR000305">
    <property type="entry name" value="GIY-YIG_endonuc"/>
</dbReference>
<organism evidence="3 4">
    <name type="scientific">Didymodactylos carnosus</name>
    <dbReference type="NCBI Taxonomy" id="1234261"/>
    <lineage>
        <taxon>Eukaryota</taxon>
        <taxon>Metazoa</taxon>
        <taxon>Spiralia</taxon>
        <taxon>Gnathifera</taxon>
        <taxon>Rotifera</taxon>
        <taxon>Eurotatoria</taxon>
        <taxon>Bdelloidea</taxon>
        <taxon>Philodinida</taxon>
        <taxon>Philodinidae</taxon>
        <taxon>Didymodactylos</taxon>
    </lineage>
</organism>
<dbReference type="EMBL" id="CAJNOK010014528">
    <property type="protein sequence ID" value="CAF1206729.1"/>
    <property type="molecule type" value="Genomic_DNA"/>
</dbReference>
<dbReference type="Proteomes" id="UP000682733">
    <property type="component" value="Unassembled WGS sequence"/>
</dbReference>
<dbReference type="PROSITE" id="PS50164">
    <property type="entry name" value="GIY_YIG"/>
    <property type="match status" value="1"/>
</dbReference>
<evidence type="ECO:0000313" key="3">
    <source>
        <dbReference type="EMBL" id="CAF4016025.1"/>
    </source>
</evidence>
<dbReference type="Proteomes" id="UP000677228">
    <property type="component" value="Unassembled WGS sequence"/>
</dbReference>
<reference evidence="3" key="1">
    <citation type="submission" date="2021-02" db="EMBL/GenBank/DDBJ databases">
        <authorList>
            <person name="Nowell W R."/>
        </authorList>
    </citation>
    <scope>NUCLEOTIDE SEQUENCE</scope>
</reference>
<evidence type="ECO:0000259" key="1">
    <source>
        <dbReference type="PROSITE" id="PS50164"/>
    </source>
</evidence>
<dbReference type="CDD" id="cd10442">
    <property type="entry name" value="GIY-YIG_PLEs"/>
    <property type="match status" value="1"/>
</dbReference>
<gene>
    <name evidence="2" type="ORF">OVA965_LOCUS24250</name>
    <name evidence="3" type="ORF">TMI583_LOCUS24970</name>
</gene>
<feature type="domain" description="GIY-YIG" evidence="1">
    <location>
        <begin position="43"/>
        <end position="123"/>
    </location>
</feature>
<sequence length="142" mass="16538">MADKLKTKLEKTFPTTEVKFGFQEGLTVRKMFIKNYKGIDDTNTGVVYKIKCDRCTQVYIGQTKLAVMERMQQHRRGLKEKGKSAAADHMLNNKNHVARFDQPIILARETNWKKREIKETLITIKHQPAAYNKISHELLVFD</sequence>
<proteinExistence type="predicted"/>
<evidence type="ECO:0000313" key="2">
    <source>
        <dbReference type="EMBL" id="CAF1206729.1"/>
    </source>
</evidence>
<comment type="caution">
    <text evidence="3">The sequence shown here is derived from an EMBL/GenBank/DDBJ whole genome shotgun (WGS) entry which is preliminary data.</text>
</comment>
<protein>
    <recommendedName>
        <fullName evidence="1">GIY-YIG domain-containing protein</fullName>
    </recommendedName>
</protein>
<name>A0A8S2NSY7_9BILA</name>
<dbReference type="Gene3D" id="3.40.1440.10">
    <property type="entry name" value="GIY-YIG endonuclease"/>
    <property type="match status" value="1"/>
</dbReference>
<dbReference type="EMBL" id="CAJOBA010036062">
    <property type="protein sequence ID" value="CAF4016025.1"/>
    <property type="molecule type" value="Genomic_DNA"/>
</dbReference>
<accession>A0A8S2NSY7</accession>
<evidence type="ECO:0000313" key="4">
    <source>
        <dbReference type="Proteomes" id="UP000682733"/>
    </source>
</evidence>
<dbReference type="InterPro" id="IPR035901">
    <property type="entry name" value="GIY-YIG_endonuc_sf"/>
</dbReference>
<dbReference type="AlphaFoldDB" id="A0A8S2NSY7"/>